<feature type="domain" description="Methyltransferase type 12" evidence="1">
    <location>
        <begin position="95"/>
        <end position="186"/>
    </location>
</feature>
<name>A0ABQ4TNF7_9HYPH</name>
<organism evidence="2 3">
    <name type="scientific">Methylobacterium thuringiense</name>
    <dbReference type="NCBI Taxonomy" id="1003091"/>
    <lineage>
        <taxon>Bacteria</taxon>
        <taxon>Pseudomonadati</taxon>
        <taxon>Pseudomonadota</taxon>
        <taxon>Alphaproteobacteria</taxon>
        <taxon>Hyphomicrobiales</taxon>
        <taxon>Methylobacteriaceae</taxon>
        <taxon>Methylobacterium</taxon>
    </lineage>
</organism>
<keyword evidence="3" id="KW-1185">Reference proteome</keyword>
<comment type="caution">
    <text evidence="2">The sequence shown here is derived from an EMBL/GenBank/DDBJ whole genome shotgun (WGS) entry which is preliminary data.</text>
</comment>
<dbReference type="InterPro" id="IPR013217">
    <property type="entry name" value="Methyltransf_12"/>
</dbReference>
<reference evidence="2" key="2">
    <citation type="submission" date="2021-08" db="EMBL/GenBank/DDBJ databases">
        <authorList>
            <person name="Tani A."/>
            <person name="Ola A."/>
            <person name="Ogura Y."/>
            <person name="Katsura K."/>
            <person name="Hayashi T."/>
        </authorList>
    </citation>
    <scope>NUCLEOTIDE SEQUENCE</scope>
    <source>
        <strain evidence="2">DSM 23674</strain>
    </source>
</reference>
<dbReference type="InterPro" id="IPR029063">
    <property type="entry name" value="SAM-dependent_MTases_sf"/>
</dbReference>
<proteinExistence type="predicted"/>
<dbReference type="EMBL" id="BPRA01000012">
    <property type="protein sequence ID" value="GJE56196.1"/>
    <property type="molecule type" value="Genomic_DNA"/>
</dbReference>
<reference evidence="2" key="1">
    <citation type="journal article" date="2021" name="Front. Microbiol.">
        <title>Comprehensive Comparative Genomics and Phenotyping of Methylobacterium Species.</title>
        <authorList>
            <person name="Alessa O."/>
            <person name="Ogura Y."/>
            <person name="Fujitani Y."/>
            <person name="Takami H."/>
            <person name="Hayashi T."/>
            <person name="Sahin N."/>
            <person name="Tani A."/>
        </authorList>
    </citation>
    <scope>NUCLEOTIDE SEQUENCE</scope>
    <source>
        <strain evidence="2">DSM 23674</strain>
    </source>
</reference>
<gene>
    <name evidence="2" type="primary">tam_3</name>
    <name evidence="2" type="ORF">EKPJFOCH_2695</name>
</gene>
<dbReference type="RefSeq" id="WP_187272516.1">
    <property type="nucleotide sequence ID" value="NZ_BPRA01000012.1"/>
</dbReference>
<accession>A0ABQ4TNF7</accession>
<sequence length="304" mass="34275">MLSKLRRLADGHTVHVWDRAEAGVWGDPLATLERVAERWRRYRSATVDPAVTEHDDMLAEQPGGDAAYRQIGESALRVIAEAMILSGRTQFDTILDLPCGGGRVTRHLAQFFPDADIHVADIDAAKQEAVVKQFAATPFAFPHDFRGSPNRSFDLVFVGSLLTHFDRKLFERALDFFIKALSRGGIAVLTTHGRNNAAEVVRSPSFPEFKAKQFEFIRHIEDTKAKIKTNFDPEKAIVEQFRKDGFGYFATPIHSSLYKQSYGGSFSSPSWLLRRIERRADCAVLGFKERSYGNMQDVLILQKL</sequence>
<dbReference type="Pfam" id="PF08242">
    <property type="entry name" value="Methyltransf_12"/>
    <property type="match status" value="1"/>
</dbReference>
<dbReference type="Gene3D" id="3.40.50.150">
    <property type="entry name" value="Vaccinia Virus protein VP39"/>
    <property type="match status" value="1"/>
</dbReference>
<dbReference type="SUPFAM" id="SSF53335">
    <property type="entry name" value="S-adenosyl-L-methionine-dependent methyltransferases"/>
    <property type="match status" value="1"/>
</dbReference>
<evidence type="ECO:0000313" key="3">
    <source>
        <dbReference type="Proteomes" id="UP001055101"/>
    </source>
</evidence>
<evidence type="ECO:0000313" key="2">
    <source>
        <dbReference type="EMBL" id="GJE56196.1"/>
    </source>
</evidence>
<dbReference type="Proteomes" id="UP001055101">
    <property type="component" value="Unassembled WGS sequence"/>
</dbReference>
<protein>
    <submittedName>
        <fullName evidence="2">Trans-aconitate 2-methyltransferase</fullName>
    </submittedName>
</protein>
<dbReference type="CDD" id="cd02440">
    <property type="entry name" value="AdoMet_MTases"/>
    <property type="match status" value="1"/>
</dbReference>
<evidence type="ECO:0000259" key="1">
    <source>
        <dbReference type="Pfam" id="PF08242"/>
    </source>
</evidence>